<reference evidence="9 10" key="1">
    <citation type="submission" date="2022-03" db="EMBL/GenBank/DDBJ databases">
        <title>Novel taxa within the pig intestine.</title>
        <authorList>
            <person name="Wylensek D."/>
            <person name="Bishof K."/>
            <person name="Afrizal A."/>
            <person name="Clavel T."/>
        </authorList>
    </citation>
    <scope>NUCLEOTIDE SEQUENCE [LARGE SCALE GENOMIC DNA]</scope>
    <source>
        <strain evidence="9 10">CLA-KB-P66</strain>
    </source>
</reference>
<name>A0ABU4WEW9_9BACT</name>
<feature type="transmembrane region" description="Helical" evidence="7">
    <location>
        <begin position="314"/>
        <end position="335"/>
    </location>
</feature>
<keyword evidence="5 7" id="KW-0472">Membrane</keyword>
<evidence type="ECO:0000256" key="3">
    <source>
        <dbReference type="ARBA" id="ARBA00022692"/>
    </source>
</evidence>
<dbReference type="InterPro" id="IPR005828">
    <property type="entry name" value="MFS_sugar_transport-like"/>
</dbReference>
<keyword evidence="6" id="KW-0813">Transport</keyword>
<dbReference type="PROSITE" id="PS50850">
    <property type="entry name" value="MFS"/>
    <property type="match status" value="1"/>
</dbReference>
<feature type="transmembrane region" description="Helical" evidence="7">
    <location>
        <begin position="378"/>
        <end position="401"/>
    </location>
</feature>
<dbReference type="PANTHER" id="PTHR48022">
    <property type="entry name" value="PLASTIDIC GLUCOSE TRANSPORTER 4"/>
    <property type="match status" value="1"/>
</dbReference>
<comment type="similarity">
    <text evidence="2 6">Belongs to the major facilitator superfamily. Sugar transporter (TC 2.A.1.1) family.</text>
</comment>
<proteinExistence type="inferred from homology"/>
<sequence>MQNTIKMNSALLASAVVAALAGLLFGFDTAVIAGVTKPLSKIYALSEWGQGFTVSIALWGTMLGAAFASFPADKIGRRDSLKITGALFLLSALGCAFAWGWHSMLFFRFVGGVGIGIASVIAPMYIAEIAPAKFRGVFVATFQGNIVFGILLAYFSNYIVSLCGFNPDLTEWRIKLGVEALPAFLFLVLLFFVGRSPYWLLKVGRKSEAVAVLERISPDFVSETVLEIEKSIEETGRLGNSSLFCKAFFYPVFLAFSISFFNQFSGINAVLYYINDIFAKAGLDGNLSAVVVGSANLLFTVLAMFLIDRLGRKTLLLIGAAGTSLMLFLAGFILQTQAAQWALVYVLSIYIAFFAVSQGAVIWVYISEIFPVSVRAKGVSFGASAHWVFCSVIALVFPILAALDGADFGIDGVRLNGSFPFYLFCLMTLVQFAVVFVFYPETKGVPLELVREKMKFGKN</sequence>
<dbReference type="Gene3D" id="1.20.1250.20">
    <property type="entry name" value="MFS general substrate transporter like domains"/>
    <property type="match status" value="1"/>
</dbReference>
<dbReference type="Proteomes" id="UP001275932">
    <property type="component" value="Unassembled WGS sequence"/>
</dbReference>
<feature type="transmembrane region" description="Helical" evidence="7">
    <location>
        <begin position="138"/>
        <end position="160"/>
    </location>
</feature>
<dbReference type="InterPro" id="IPR036259">
    <property type="entry name" value="MFS_trans_sf"/>
</dbReference>
<keyword evidence="3 7" id="KW-0812">Transmembrane</keyword>
<feature type="transmembrane region" description="Helical" evidence="7">
    <location>
        <begin position="80"/>
        <end position="99"/>
    </location>
</feature>
<evidence type="ECO:0000256" key="4">
    <source>
        <dbReference type="ARBA" id="ARBA00022989"/>
    </source>
</evidence>
<dbReference type="InterPro" id="IPR005829">
    <property type="entry name" value="Sugar_transporter_CS"/>
</dbReference>
<dbReference type="InterPro" id="IPR003663">
    <property type="entry name" value="Sugar/inositol_transpt"/>
</dbReference>
<dbReference type="PROSITE" id="PS00217">
    <property type="entry name" value="SUGAR_TRANSPORT_2"/>
    <property type="match status" value="1"/>
</dbReference>
<comment type="caution">
    <text evidence="9">The sequence shown here is derived from an EMBL/GenBank/DDBJ whole genome shotgun (WGS) entry which is preliminary data.</text>
</comment>
<feature type="transmembrane region" description="Helical" evidence="7">
    <location>
        <begin position="421"/>
        <end position="439"/>
    </location>
</feature>
<evidence type="ECO:0000256" key="6">
    <source>
        <dbReference type="RuleBase" id="RU003346"/>
    </source>
</evidence>
<keyword evidence="4 7" id="KW-1133">Transmembrane helix</keyword>
<feature type="transmembrane region" description="Helical" evidence="7">
    <location>
        <begin position="247"/>
        <end position="274"/>
    </location>
</feature>
<evidence type="ECO:0000256" key="5">
    <source>
        <dbReference type="ARBA" id="ARBA00023136"/>
    </source>
</evidence>
<dbReference type="PROSITE" id="PS00216">
    <property type="entry name" value="SUGAR_TRANSPORT_1"/>
    <property type="match status" value="2"/>
</dbReference>
<accession>A0ABU4WEW9</accession>
<evidence type="ECO:0000256" key="1">
    <source>
        <dbReference type="ARBA" id="ARBA00004141"/>
    </source>
</evidence>
<dbReference type="Pfam" id="PF00083">
    <property type="entry name" value="Sugar_tr"/>
    <property type="match status" value="1"/>
</dbReference>
<feature type="transmembrane region" description="Helical" evidence="7">
    <location>
        <begin position="286"/>
        <end position="307"/>
    </location>
</feature>
<feature type="transmembrane region" description="Helical" evidence="7">
    <location>
        <begin position="49"/>
        <end position="68"/>
    </location>
</feature>
<dbReference type="NCBIfam" id="TIGR00879">
    <property type="entry name" value="SP"/>
    <property type="match status" value="1"/>
</dbReference>
<evidence type="ECO:0000313" key="10">
    <source>
        <dbReference type="Proteomes" id="UP001275932"/>
    </source>
</evidence>
<protein>
    <submittedName>
        <fullName evidence="9">Sugar porter family MFS transporter</fullName>
    </submittedName>
</protein>
<feature type="transmembrane region" description="Helical" evidence="7">
    <location>
        <begin position="180"/>
        <end position="201"/>
    </location>
</feature>
<evidence type="ECO:0000259" key="8">
    <source>
        <dbReference type="PROSITE" id="PS50850"/>
    </source>
</evidence>
<dbReference type="EMBL" id="JALBUT010000002">
    <property type="protein sequence ID" value="MDX8415098.1"/>
    <property type="molecule type" value="Genomic_DNA"/>
</dbReference>
<comment type="subcellular location">
    <subcellularLocation>
        <location evidence="1">Membrane</location>
        <topology evidence="1">Multi-pass membrane protein</topology>
    </subcellularLocation>
</comment>
<feature type="transmembrane region" description="Helical" evidence="7">
    <location>
        <begin position="105"/>
        <end position="126"/>
    </location>
</feature>
<dbReference type="InterPro" id="IPR050360">
    <property type="entry name" value="MFS_Sugar_Transporters"/>
</dbReference>
<dbReference type="InterPro" id="IPR020846">
    <property type="entry name" value="MFS_dom"/>
</dbReference>
<feature type="domain" description="Major facilitator superfamily (MFS) profile" evidence="8">
    <location>
        <begin position="14"/>
        <end position="443"/>
    </location>
</feature>
<evidence type="ECO:0000256" key="7">
    <source>
        <dbReference type="SAM" id="Phobius"/>
    </source>
</evidence>
<keyword evidence="10" id="KW-1185">Reference proteome</keyword>
<evidence type="ECO:0000256" key="2">
    <source>
        <dbReference type="ARBA" id="ARBA00010992"/>
    </source>
</evidence>
<dbReference type="SUPFAM" id="SSF103473">
    <property type="entry name" value="MFS general substrate transporter"/>
    <property type="match status" value="1"/>
</dbReference>
<dbReference type="RefSeq" id="WP_370396543.1">
    <property type="nucleotide sequence ID" value="NZ_JALBUT010000002.1"/>
</dbReference>
<dbReference type="PANTHER" id="PTHR48022:SF2">
    <property type="entry name" value="PLASTIDIC GLUCOSE TRANSPORTER 4"/>
    <property type="match status" value="1"/>
</dbReference>
<gene>
    <name evidence="9" type="ORF">MOX91_02750</name>
</gene>
<dbReference type="PRINTS" id="PR00171">
    <property type="entry name" value="SUGRTRNSPORT"/>
</dbReference>
<organism evidence="9 10">
    <name type="scientific">Intestinicryptomonas porci</name>
    <dbReference type="NCBI Taxonomy" id="2926320"/>
    <lineage>
        <taxon>Bacteria</taxon>
        <taxon>Pseudomonadati</taxon>
        <taxon>Verrucomicrobiota</taxon>
        <taxon>Opitutia</taxon>
        <taxon>Opitutales</taxon>
        <taxon>Intestinicryptomonaceae</taxon>
        <taxon>Intestinicryptomonas</taxon>
    </lineage>
</organism>
<feature type="transmembrane region" description="Helical" evidence="7">
    <location>
        <begin position="341"/>
        <end position="366"/>
    </location>
</feature>
<evidence type="ECO:0000313" key="9">
    <source>
        <dbReference type="EMBL" id="MDX8415098.1"/>
    </source>
</evidence>